<name>A0A8B6YEG1_CAMFR</name>
<gene>
    <name evidence="9" type="primary">BPIFA2</name>
</gene>
<keyword evidence="4 6" id="KW-0732">Signal</keyword>
<evidence type="ECO:0000256" key="6">
    <source>
        <dbReference type="SAM" id="SignalP"/>
    </source>
</evidence>
<evidence type="ECO:0000313" key="8">
    <source>
        <dbReference type="Proteomes" id="UP000694856"/>
    </source>
</evidence>
<feature type="domain" description="Lipid-binding serum glycoprotein N-terminal" evidence="7">
    <location>
        <begin position="77"/>
        <end position="216"/>
    </location>
</feature>
<dbReference type="GO" id="GO:0030141">
    <property type="term" value="C:secretory granule"/>
    <property type="evidence" value="ECO:0007669"/>
    <property type="project" value="TreeGrafter"/>
</dbReference>
<feature type="signal peptide" evidence="6">
    <location>
        <begin position="1"/>
        <end position="19"/>
    </location>
</feature>
<dbReference type="PANTHER" id="PTHR47145:SF1">
    <property type="entry name" value="BPI FOLD-CONTAINING FAMILY A MEMBER 2"/>
    <property type="match status" value="1"/>
</dbReference>
<dbReference type="InterPro" id="IPR017942">
    <property type="entry name" value="Lipid-bd_serum_glycop_N"/>
</dbReference>
<evidence type="ECO:0000256" key="5">
    <source>
        <dbReference type="ARBA" id="ARBA00023157"/>
    </source>
</evidence>
<evidence type="ECO:0000256" key="1">
    <source>
        <dbReference type="ARBA" id="ARBA00004613"/>
    </source>
</evidence>
<dbReference type="AlphaFoldDB" id="A0A8B6YEG1"/>
<evidence type="ECO:0000313" key="9">
    <source>
        <dbReference type="RefSeq" id="XP_006179333.2"/>
    </source>
</evidence>
<protein>
    <submittedName>
        <fullName evidence="9">BPI fold-containing family A member 2</fullName>
    </submittedName>
</protein>
<sequence length="271" mass="29571">MFQLWKLVLLCGLLTGTSASFLDHLLKDLNTAVNNLESALDKGLETVDNRLEPITQELKAELGVLQETKSSQEVNQKIENVETLLNDVFATVFQIVETITGLKISDISILDIEPELTSDGNGVILRIPATFNISLTLPLLGKIADLSASFDLLTTVTVETDAETGVSTVVMGECTVDLSNFSLTLLDSRLPLVSRIVDTLTKDLRKIVSLVVQKELNFKRRTSSHKAKLKLVYEETRCDVRLLTGSRGLTEFSFTSSLGDGAATDPTQGKA</sequence>
<dbReference type="GO" id="GO:0001530">
    <property type="term" value="F:lipopolysaccharide binding"/>
    <property type="evidence" value="ECO:0007669"/>
    <property type="project" value="TreeGrafter"/>
</dbReference>
<proteinExistence type="inferred from homology"/>
<dbReference type="Gene3D" id="3.15.10.10">
    <property type="entry name" value="Bactericidal permeability-increasing protein, domain 1"/>
    <property type="match status" value="1"/>
</dbReference>
<comment type="similarity">
    <text evidence="2">Belongs to the BPI/LBP/Plunc superfamily. Plunc family.</text>
</comment>
<dbReference type="SUPFAM" id="SSF55394">
    <property type="entry name" value="Bactericidal permeability-increasing protein, BPI"/>
    <property type="match status" value="1"/>
</dbReference>
<dbReference type="KEGG" id="cfr:102516600"/>
<evidence type="ECO:0000256" key="3">
    <source>
        <dbReference type="ARBA" id="ARBA00022525"/>
    </source>
</evidence>
<evidence type="ECO:0000256" key="4">
    <source>
        <dbReference type="ARBA" id="ARBA00022729"/>
    </source>
</evidence>
<dbReference type="CTD" id="140683"/>
<organism evidence="8 9">
    <name type="scientific">Camelus ferus</name>
    <name type="common">Wild bactrian camel</name>
    <name type="synonym">Camelus bactrianus ferus</name>
    <dbReference type="NCBI Taxonomy" id="419612"/>
    <lineage>
        <taxon>Eukaryota</taxon>
        <taxon>Metazoa</taxon>
        <taxon>Chordata</taxon>
        <taxon>Craniata</taxon>
        <taxon>Vertebrata</taxon>
        <taxon>Euteleostomi</taxon>
        <taxon>Mammalia</taxon>
        <taxon>Eutheria</taxon>
        <taxon>Laurasiatheria</taxon>
        <taxon>Artiodactyla</taxon>
        <taxon>Tylopoda</taxon>
        <taxon>Camelidae</taxon>
        <taxon>Camelus</taxon>
    </lineage>
</organism>
<dbReference type="InterPro" id="IPR017943">
    <property type="entry name" value="Bactericidal_perm-incr_a/b_dom"/>
</dbReference>
<dbReference type="GO" id="GO:0070062">
    <property type="term" value="C:extracellular exosome"/>
    <property type="evidence" value="ECO:0007669"/>
    <property type="project" value="TreeGrafter"/>
</dbReference>
<dbReference type="PANTHER" id="PTHR47145">
    <property type="entry name" value="BPI FOLD-CONTAINING FAMILY A MEMBER 2"/>
    <property type="match status" value="1"/>
</dbReference>
<dbReference type="InterPro" id="IPR052507">
    <property type="entry name" value="BPI_fold-antibacterial"/>
</dbReference>
<dbReference type="RefSeq" id="XP_006179333.2">
    <property type="nucleotide sequence ID" value="XM_006179271.2"/>
</dbReference>
<dbReference type="GeneID" id="102516600"/>
<feature type="chain" id="PRO_5034234823" evidence="6">
    <location>
        <begin position="20"/>
        <end position="271"/>
    </location>
</feature>
<evidence type="ECO:0000256" key="2">
    <source>
        <dbReference type="ARBA" id="ARBA00009020"/>
    </source>
</evidence>
<reference evidence="9" key="1">
    <citation type="submission" date="2025-08" db="UniProtKB">
        <authorList>
            <consortium name="RefSeq"/>
        </authorList>
    </citation>
    <scope>IDENTIFICATION</scope>
    <source>
        <tissue evidence="9">Ear skin</tissue>
    </source>
</reference>
<keyword evidence="3" id="KW-0964">Secreted</keyword>
<keyword evidence="5" id="KW-1015">Disulfide bond</keyword>
<comment type="subcellular location">
    <subcellularLocation>
        <location evidence="1">Secreted</location>
    </subcellularLocation>
</comment>
<dbReference type="Pfam" id="PF01273">
    <property type="entry name" value="LBP_BPI_CETP"/>
    <property type="match status" value="1"/>
</dbReference>
<accession>A0A8B6YEG1</accession>
<keyword evidence="8" id="KW-1185">Reference proteome</keyword>
<dbReference type="Proteomes" id="UP000694856">
    <property type="component" value="Chromosome 19"/>
</dbReference>
<evidence type="ECO:0000259" key="7">
    <source>
        <dbReference type="Pfam" id="PF01273"/>
    </source>
</evidence>